<evidence type="ECO:0000256" key="1">
    <source>
        <dbReference type="SAM" id="MobiDB-lite"/>
    </source>
</evidence>
<accession>A0A1I7Z8F4</accession>
<keyword evidence="2" id="KW-1185">Reference proteome</keyword>
<dbReference type="WBParaSite" id="L893_g23818.t1">
    <property type="protein sequence ID" value="L893_g23818.t1"/>
    <property type="gene ID" value="L893_g23818"/>
</dbReference>
<protein>
    <submittedName>
        <fullName evidence="3">Uncharacterized protein</fullName>
    </submittedName>
</protein>
<evidence type="ECO:0000313" key="2">
    <source>
        <dbReference type="Proteomes" id="UP000095287"/>
    </source>
</evidence>
<proteinExistence type="predicted"/>
<reference evidence="3" key="1">
    <citation type="submission" date="2016-11" db="UniProtKB">
        <authorList>
            <consortium name="WormBaseParasite"/>
        </authorList>
    </citation>
    <scope>IDENTIFICATION</scope>
</reference>
<organism evidence="2 3">
    <name type="scientific">Steinernema glaseri</name>
    <dbReference type="NCBI Taxonomy" id="37863"/>
    <lineage>
        <taxon>Eukaryota</taxon>
        <taxon>Metazoa</taxon>
        <taxon>Ecdysozoa</taxon>
        <taxon>Nematoda</taxon>
        <taxon>Chromadorea</taxon>
        <taxon>Rhabditida</taxon>
        <taxon>Tylenchina</taxon>
        <taxon>Panagrolaimomorpha</taxon>
        <taxon>Strongyloidoidea</taxon>
        <taxon>Steinernematidae</taxon>
        <taxon>Steinernema</taxon>
    </lineage>
</organism>
<dbReference type="Proteomes" id="UP000095287">
    <property type="component" value="Unplaced"/>
</dbReference>
<dbReference type="AlphaFoldDB" id="A0A1I7Z8F4"/>
<feature type="region of interest" description="Disordered" evidence="1">
    <location>
        <begin position="1"/>
        <end position="21"/>
    </location>
</feature>
<sequence>MRSPAHVATFPRAHSTDSWSPPAAAHIFCKFSLAERRSVPSFQRRNDKYPAEWSAVVVRFVECLAKQKPRPYSVLVVFLYYLHFSVKSAF</sequence>
<evidence type="ECO:0000313" key="3">
    <source>
        <dbReference type="WBParaSite" id="L893_g23818.t1"/>
    </source>
</evidence>
<name>A0A1I7Z8F4_9BILA</name>